<dbReference type="PATRIC" id="fig|1169311.3.peg.2059"/>
<evidence type="ECO:0000256" key="1">
    <source>
        <dbReference type="SAM" id="Phobius"/>
    </source>
</evidence>
<dbReference type="PROSITE" id="PS50911">
    <property type="entry name" value="CHAP"/>
    <property type="match status" value="1"/>
</dbReference>
<evidence type="ECO:0000313" key="3">
    <source>
        <dbReference type="EMBL" id="EOK11342.1"/>
    </source>
</evidence>
<proteinExistence type="predicted"/>
<dbReference type="InterPro" id="IPR038765">
    <property type="entry name" value="Papain-like_cys_pep_sf"/>
</dbReference>
<dbReference type="EMBL" id="ASDZ01000027">
    <property type="protein sequence ID" value="EOK11342.1"/>
    <property type="molecule type" value="Genomic_DNA"/>
</dbReference>
<dbReference type="Pfam" id="PF18013">
    <property type="entry name" value="Phage_lysozyme2"/>
    <property type="match status" value="1"/>
</dbReference>
<keyword evidence="1" id="KW-0472">Membrane</keyword>
<evidence type="ECO:0000313" key="4">
    <source>
        <dbReference type="Proteomes" id="UP000013638"/>
    </source>
</evidence>
<feature type="domain" description="Peptidase C51" evidence="2">
    <location>
        <begin position="198"/>
        <end position="337"/>
    </location>
</feature>
<keyword evidence="1" id="KW-1133">Transmembrane helix</keyword>
<accession>R3I0B5</accession>
<reference evidence="3 4" key="1">
    <citation type="submission" date="2013-02" db="EMBL/GenBank/DDBJ databases">
        <title>The Genome Sequence of Enterococcus faecalis ATCC_6055.</title>
        <authorList>
            <consortium name="The Broad Institute Genome Sequencing Platform"/>
            <consortium name="The Broad Institute Genome Sequencing Center for Infectious Disease"/>
            <person name="Earl A.M."/>
            <person name="Gilmore M.S."/>
            <person name="Lebreton F."/>
            <person name="Walker B."/>
            <person name="Young S.K."/>
            <person name="Zeng Q."/>
            <person name="Gargeya S."/>
            <person name="Fitzgerald M."/>
            <person name="Haas B."/>
            <person name="Abouelleil A."/>
            <person name="Alvarado L."/>
            <person name="Arachchi H.M."/>
            <person name="Berlin A.M."/>
            <person name="Chapman S.B."/>
            <person name="Dewar J."/>
            <person name="Goldberg J."/>
            <person name="Griggs A."/>
            <person name="Gujja S."/>
            <person name="Hansen M."/>
            <person name="Howarth C."/>
            <person name="Imamovic A."/>
            <person name="Larimer J."/>
            <person name="McCowan C."/>
            <person name="Murphy C."/>
            <person name="Neiman D."/>
            <person name="Pearson M."/>
            <person name="Priest M."/>
            <person name="Roberts A."/>
            <person name="Saif S."/>
            <person name="Shea T."/>
            <person name="Sisk P."/>
            <person name="Sykes S."/>
            <person name="Wortman J."/>
            <person name="Nusbaum C."/>
            <person name="Birren B."/>
        </authorList>
    </citation>
    <scope>NUCLEOTIDE SEQUENCE [LARGE SCALE GENOMIC DNA]</scope>
    <source>
        <strain evidence="3 4">ATCC 6055</strain>
    </source>
</reference>
<name>R3I0B5_ENTFL</name>
<comment type="caution">
    <text evidence="3">The sequence shown here is derived from an EMBL/GenBank/DDBJ whole genome shotgun (WGS) entry which is preliminary data.</text>
</comment>
<dbReference type="InterPro" id="IPR007921">
    <property type="entry name" value="CHAP_dom"/>
</dbReference>
<keyword evidence="1" id="KW-0812">Transmembrane</keyword>
<dbReference type="HOGENOM" id="CLU_065111_0_0_9"/>
<gene>
    <name evidence="3" type="ORF">WOU_02087</name>
</gene>
<dbReference type="Pfam" id="PF05257">
    <property type="entry name" value="CHAP"/>
    <property type="match status" value="1"/>
</dbReference>
<feature type="transmembrane region" description="Helical" evidence="1">
    <location>
        <begin position="7"/>
        <end position="28"/>
    </location>
</feature>
<dbReference type="InterPro" id="IPR041219">
    <property type="entry name" value="Phage_lysozyme2"/>
</dbReference>
<sequence length="341" mass="38154">MKKYFISVDVMLALFFIPIIMILGFFTVDTTNDSGFDPQNEQERIAQKVASYVTSHGGTLEFAAAWIGNMEHESRLIPSRIQGDKLYDEVLAMNPSVGGYAMGLGQWDSGRRVNLLKLAKTTDKDWKTVEFQMDFAWNYDGSDSTLLKNMSKHKDVESLSIDILKLWERAGTKDDPIEQIGRKTSAMNWYKRLTTGNGSANIGGGKIDVLEAVLGQTINGGQCYGLTALYVEKMGVPVLMGSGHMYASQIGSDYDWKNYHWTVIQNPKYEDLKAGDVINFGQGGVAISEFGHTGIVASVEGNRKYTTYEQNAEKGQTTEKYLRQWQKDFPITTSLVRKDVK</sequence>
<dbReference type="AlphaFoldDB" id="R3I0B5"/>
<evidence type="ECO:0000259" key="2">
    <source>
        <dbReference type="PROSITE" id="PS50911"/>
    </source>
</evidence>
<dbReference type="SUPFAM" id="SSF54001">
    <property type="entry name" value="Cysteine proteinases"/>
    <property type="match status" value="1"/>
</dbReference>
<organism evidence="3 4">
    <name type="scientific">Enterococcus faecalis ATCC 6055</name>
    <dbReference type="NCBI Taxonomy" id="1169311"/>
    <lineage>
        <taxon>Bacteria</taxon>
        <taxon>Bacillati</taxon>
        <taxon>Bacillota</taxon>
        <taxon>Bacilli</taxon>
        <taxon>Lactobacillales</taxon>
        <taxon>Enterococcaceae</taxon>
        <taxon>Enterococcus</taxon>
    </lineage>
</organism>
<dbReference type="Gene3D" id="3.90.1720.60">
    <property type="match status" value="1"/>
</dbReference>
<protein>
    <recommendedName>
        <fullName evidence="2">Peptidase C51 domain-containing protein</fullName>
    </recommendedName>
</protein>
<dbReference type="Proteomes" id="UP000013638">
    <property type="component" value="Unassembled WGS sequence"/>
</dbReference>